<dbReference type="EMBL" id="FOGT01000003">
    <property type="protein sequence ID" value="SER71454.1"/>
    <property type="molecule type" value="Genomic_DNA"/>
</dbReference>
<sequence>MKNKTKYVILSSIFLVIFAGGAAGHVIVTKEIVERQTIKEDFRGAGAQTFTEGRRFQPRQYIKVISEKGREQSD</sequence>
<gene>
    <name evidence="1" type="ORF">SAMN05518684_103125</name>
</gene>
<accession>A0A1H9RFK6</accession>
<protein>
    <submittedName>
        <fullName evidence="1">Uncharacterized protein</fullName>
    </submittedName>
</protein>
<evidence type="ECO:0000313" key="2">
    <source>
        <dbReference type="Proteomes" id="UP000198571"/>
    </source>
</evidence>
<dbReference type="Proteomes" id="UP000198571">
    <property type="component" value="Unassembled WGS sequence"/>
</dbReference>
<name>A0A1H9RFK6_9BACI</name>
<evidence type="ECO:0000313" key="1">
    <source>
        <dbReference type="EMBL" id="SER71454.1"/>
    </source>
</evidence>
<dbReference type="OrthoDB" id="2943074at2"/>
<keyword evidence="2" id="KW-1185">Reference proteome</keyword>
<dbReference type="AlphaFoldDB" id="A0A1H9RFK6"/>
<proteinExistence type="predicted"/>
<organism evidence="1 2">
    <name type="scientific">Salipaludibacillus aurantiacus</name>
    <dbReference type="NCBI Taxonomy" id="1601833"/>
    <lineage>
        <taxon>Bacteria</taxon>
        <taxon>Bacillati</taxon>
        <taxon>Bacillota</taxon>
        <taxon>Bacilli</taxon>
        <taxon>Bacillales</taxon>
        <taxon>Bacillaceae</taxon>
    </lineage>
</organism>
<reference evidence="2" key="1">
    <citation type="submission" date="2016-10" db="EMBL/GenBank/DDBJ databases">
        <authorList>
            <person name="Varghese N."/>
            <person name="Submissions S."/>
        </authorList>
    </citation>
    <scope>NUCLEOTIDE SEQUENCE [LARGE SCALE GENOMIC DNA]</scope>
    <source>
        <strain evidence="2">S9</strain>
    </source>
</reference>
<dbReference type="RefSeq" id="WP_093047906.1">
    <property type="nucleotide sequence ID" value="NZ_FOGT01000003.1"/>
</dbReference>